<evidence type="ECO:0000313" key="1">
    <source>
        <dbReference type="EMBL" id="MBB5704262.1"/>
    </source>
</evidence>
<organism evidence="1 2">
    <name type="scientific">Brucella daejeonensis</name>
    <dbReference type="NCBI Taxonomy" id="659015"/>
    <lineage>
        <taxon>Bacteria</taxon>
        <taxon>Pseudomonadati</taxon>
        <taxon>Pseudomonadota</taxon>
        <taxon>Alphaproteobacteria</taxon>
        <taxon>Hyphomicrobiales</taxon>
        <taxon>Brucellaceae</taxon>
        <taxon>Brucella/Ochrobactrum group</taxon>
        <taxon>Brucella</taxon>
    </lineage>
</organism>
<keyword evidence="2" id="KW-1185">Reference proteome</keyword>
<proteinExistence type="predicted"/>
<protein>
    <submittedName>
        <fullName evidence="1">Uncharacterized protein</fullName>
    </submittedName>
</protein>
<comment type="caution">
    <text evidence="1">The sequence shown here is derived from an EMBL/GenBank/DDBJ whole genome shotgun (WGS) entry which is preliminary data.</text>
</comment>
<name>A0A7W9ENA4_9HYPH</name>
<dbReference type="EMBL" id="JACIJG010000026">
    <property type="protein sequence ID" value="MBB5704262.1"/>
    <property type="molecule type" value="Genomic_DNA"/>
</dbReference>
<dbReference type="Proteomes" id="UP000555546">
    <property type="component" value="Unassembled WGS sequence"/>
</dbReference>
<dbReference type="AlphaFoldDB" id="A0A7W9ENA4"/>
<gene>
    <name evidence="1" type="ORF">FHS76_004179</name>
</gene>
<sequence length="58" mass="6227">MPIVLHTREAMAQDVRRNIGEQGVGEDFLPVIGKLPNAASQSRPGNTYSPAVLALIVQ</sequence>
<accession>A0A7W9ENA4</accession>
<reference evidence="1 2" key="1">
    <citation type="submission" date="2020-08" db="EMBL/GenBank/DDBJ databases">
        <title>Genomic Encyclopedia of Type Strains, Phase IV (KMG-IV): sequencing the most valuable type-strain genomes for metagenomic binning, comparative biology and taxonomic classification.</title>
        <authorList>
            <person name="Goeker M."/>
        </authorList>
    </citation>
    <scope>NUCLEOTIDE SEQUENCE [LARGE SCALE GENOMIC DNA]</scope>
    <source>
        <strain evidence="1 2">DSM 26944</strain>
    </source>
</reference>
<dbReference type="RefSeq" id="WP_183657431.1">
    <property type="nucleotide sequence ID" value="NZ_JACIJG010000026.1"/>
</dbReference>
<evidence type="ECO:0000313" key="2">
    <source>
        <dbReference type="Proteomes" id="UP000555546"/>
    </source>
</evidence>